<dbReference type="CDD" id="cd04901">
    <property type="entry name" value="ACT_3PGDH"/>
    <property type="match status" value="1"/>
</dbReference>
<evidence type="ECO:0000256" key="1">
    <source>
        <dbReference type="ARBA" id="ARBA00003800"/>
    </source>
</evidence>
<dbReference type="PROSITE" id="PS51671">
    <property type="entry name" value="ACT"/>
    <property type="match status" value="1"/>
</dbReference>
<comment type="similarity">
    <text evidence="10">Belongs to the D-isomer specific 2-hydroxyacid dehydrogenase family.</text>
</comment>
<dbReference type="Pfam" id="PF02826">
    <property type="entry name" value="2-Hacid_dh_C"/>
    <property type="match status" value="1"/>
</dbReference>
<proteinExistence type="inferred from homology"/>
<dbReference type="InterPro" id="IPR002912">
    <property type="entry name" value="ACT_dom"/>
</dbReference>
<dbReference type="CDD" id="cd12174">
    <property type="entry name" value="PGDH_like_3"/>
    <property type="match status" value="1"/>
</dbReference>
<evidence type="ECO:0000259" key="11">
    <source>
        <dbReference type="PROSITE" id="PS51671"/>
    </source>
</evidence>
<evidence type="ECO:0000313" key="13">
    <source>
        <dbReference type="Proteomes" id="UP000030661"/>
    </source>
</evidence>
<feature type="domain" description="ACT" evidence="11">
    <location>
        <begin position="321"/>
        <end position="389"/>
    </location>
</feature>
<dbReference type="InterPro" id="IPR006139">
    <property type="entry name" value="D-isomer_2_OHA_DH_cat_dom"/>
</dbReference>
<evidence type="ECO:0000256" key="2">
    <source>
        <dbReference type="ARBA" id="ARBA00005216"/>
    </source>
</evidence>
<dbReference type="PANTHER" id="PTHR42938">
    <property type="entry name" value="FORMATE DEHYDROGENASE 1"/>
    <property type="match status" value="1"/>
</dbReference>
<evidence type="ECO:0000256" key="5">
    <source>
        <dbReference type="ARBA" id="ARBA00021582"/>
    </source>
</evidence>
<dbReference type="InterPro" id="IPR006140">
    <property type="entry name" value="D-isomer_DH_NAD-bd"/>
</dbReference>
<evidence type="ECO:0000256" key="4">
    <source>
        <dbReference type="ARBA" id="ARBA00013143"/>
    </source>
</evidence>
<dbReference type="EC" id="1.1.1.399" evidence="3"/>
<evidence type="ECO:0000313" key="12">
    <source>
        <dbReference type="EMBL" id="GAK59717.1"/>
    </source>
</evidence>
<comment type="catalytic activity">
    <reaction evidence="9">
        <text>(2R)-3-phosphoglycerate + NAD(+) = 3-phosphooxypyruvate + NADH + H(+)</text>
        <dbReference type="Rhea" id="RHEA:12641"/>
        <dbReference type="ChEBI" id="CHEBI:15378"/>
        <dbReference type="ChEBI" id="CHEBI:18110"/>
        <dbReference type="ChEBI" id="CHEBI:57540"/>
        <dbReference type="ChEBI" id="CHEBI:57945"/>
        <dbReference type="ChEBI" id="CHEBI:58272"/>
        <dbReference type="EC" id="1.1.1.95"/>
    </reaction>
</comment>
<evidence type="ECO:0000256" key="9">
    <source>
        <dbReference type="ARBA" id="ARBA00048731"/>
    </source>
</evidence>
<dbReference type="EC" id="1.1.1.95" evidence="4"/>
<dbReference type="STRING" id="1499967.U27_06702"/>
<reference evidence="12" key="1">
    <citation type="journal article" date="2015" name="PeerJ">
        <title>First genomic representation of candidate bacterial phylum KSB3 points to enhanced environmental sensing as a trigger of wastewater bulking.</title>
        <authorList>
            <person name="Sekiguchi Y."/>
            <person name="Ohashi A."/>
            <person name="Parks D.H."/>
            <person name="Yamauchi T."/>
            <person name="Tyson G.W."/>
            <person name="Hugenholtz P."/>
        </authorList>
    </citation>
    <scope>NUCLEOTIDE SEQUENCE [LARGE SCALE GENOMIC DNA]</scope>
</reference>
<dbReference type="Pfam" id="PF00389">
    <property type="entry name" value="2-Hacid_dh"/>
    <property type="match status" value="1"/>
</dbReference>
<evidence type="ECO:0000256" key="10">
    <source>
        <dbReference type="RuleBase" id="RU003719"/>
    </source>
</evidence>
<sequence>MFKILKRNQISAKGLSEFPSERYEIASEFSSPDAMLIRSYQLMPEEIAPSLKAIARAGAGVNNIPVAWCTEHGIPVFNTPGANANAVKELVLAALVLTSRGILKSIEFVKGLQAISDQKEMNSLVEKEKSRFAGQELQGKVFGVVGLGKIGSLVADMGLKLGMQVVGYDPELSVEAAWRLPNQIQRMENLPTLLSRSDYVSLHLPMLETTRHLINISNIRFFKNGARLLNFSRGEIVETSAVIAALNEAKLSQYATDFPAPDLLGRDDMVLMPHIGASTTEAEDLCAIMAVKQLVEFLEHGNICNSVNFPTLSLERNHGYRIAVTNKNIPKMLGKMLAMFADRNINVIEMLNKSRDDIAYNLIDIETPATPELLDALRGIEGVMNVRSL</sequence>
<dbReference type="InterPro" id="IPR036291">
    <property type="entry name" value="NAD(P)-bd_dom_sf"/>
</dbReference>
<dbReference type="AlphaFoldDB" id="A0A081C562"/>
<dbReference type="InterPro" id="IPR045865">
    <property type="entry name" value="ACT-like_dom_sf"/>
</dbReference>
<organism evidence="12">
    <name type="scientific">Vecturithrix granuli</name>
    <dbReference type="NCBI Taxonomy" id="1499967"/>
    <lineage>
        <taxon>Bacteria</taxon>
        <taxon>Candidatus Moduliflexota</taxon>
        <taxon>Candidatus Vecturitrichia</taxon>
        <taxon>Candidatus Vecturitrichales</taxon>
        <taxon>Candidatus Vecturitrichaceae</taxon>
        <taxon>Candidatus Vecturithrix</taxon>
    </lineage>
</organism>
<comment type="catalytic activity">
    <reaction evidence="8">
        <text>(R)-2-hydroxyglutarate + NAD(+) = 2-oxoglutarate + NADH + H(+)</text>
        <dbReference type="Rhea" id="RHEA:49612"/>
        <dbReference type="ChEBI" id="CHEBI:15378"/>
        <dbReference type="ChEBI" id="CHEBI:15801"/>
        <dbReference type="ChEBI" id="CHEBI:16810"/>
        <dbReference type="ChEBI" id="CHEBI:57540"/>
        <dbReference type="ChEBI" id="CHEBI:57945"/>
        <dbReference type="EC" id="1.1.1.399"/>
    </reaction>
</comment>
<dbReference type="UniPathway" id="UPA00135">
    <property type="reaction ID" value="UER00196"/>
</dbReference>
<name>A0A081C562_VECG1</name>
<keyword evidence="13" id="KW-1185">Reference proteome</keyword>
<accession>A0A081C562</accession>
<dbReference type="PROSITE" id="PS00671">
    <property type="entry name" value="D_2_HYDROXYACID_DH_3"/>
    <property type="match status" value="1"/>
</dbReference>
<dbReference type="HOGENOM" id="CLU_019796_9_0_0"/>
<dbReference type="EMBL" id="DF820470">
    <property type="protein sequence ID" value="GAK59717.1"/>
    <property type="molecule type" value="Genomic_DNA"/>
</dbReference>
<dbReference type="InterPro" id="IPR029753">
    <property type="entry name" value="D-isomer_DH_CS"/>
</dbReference>
<protein>
    <recommendedName>
        <fullName evidence="5">D-3-phosphoglycerate dehydrogenase</fullName>
        <ecNumber evidence="3">1.1.1.399</ecNumber>
        <ecNumber evidence="4">1.1.1.95</ecNumber>
    </recommendedName>
    <alternativeName>
        <fullName evidence="7">2-oxoglutarate reductase</fullName>
    </alternativeName>
</protein>
<keyword evidence="6 10" id="KW-0560">Oxidoreductase</keyword>
<dbReference type="Proteomes" id="UP000030661">
    <property type="component" value="Unassembled WGS sequence"/>
</dbReference>
<dbReference type="SUPFAM" id="SSF52283">
    <property type="entry name" value="Formate/glycerate dehydrogenase catalytic domain-like"/>
    <property type="match status" value="1"/>
</dbReference>
<dbReference type="SUPFAM" id="SSF51735">
    <property type="entry name" value="NAD(P)-binding Rossmann-fold domains"/>
    <property type="match status" value="1"/>
</dbReference>
<gene>
    <name evidence="12" type="ORF">U27_06702</name>
</gene>
<dbReference type="PANTHER" id="PTHR42938:SF47">
    <property type="entry name" value="HYDROXYPYRUVATE REDUCTASE"/>
    <property type="match status" value="1"/>
</dbReference>
<comment type="function">
    <text evidence="1">Catalyzes the reversible oxidation of 3-phospho-D-glycerate to 3-phosphonooxypyruvate, the first step of the phosphorylated L-serine biosynthesis pathway. Also catalyzes the reversible oxidation of 2-hydroxyglutarate to 2-oxoglutarate.</text>
</comment>
<evidence type="ECO:0000256" key="8">
    <source>
        <dbReference type="ARBA" id="ARBA00048126"/>
    </source>
</evidence>
<evidence type="ECO:0000256" key="6">
    <source>
        <dbReference type="ARBA" id="ARBA00023002"/>
    </source>
</evidence>
<dbReference type="GO" id="GO:0051287">
    <property type="term" value="F:NAD binding"/>
    <property type="evidence" value="ECO:0007669"/>
    <property type="project" value="InterPro"/>
</dbReference>
<dbReference type="Gene3D" id="3.40.50.720">
    <property type="entry name" value="NAD(P)-binding Rossmann-like Domain"/>
    <property type="match status" value="2"/>
</dbReference>
<dbReference type="eggNOG" id="COG0111">
    <property type="taxonomic scope" value="Bacteria"/>
</dbReference>
<dbReference type="Gene3D" id="3.30.70.260">
    <property type="match status" value="1"/>
</dbReference>
<evidence type="ECO:0000256" key="3">
    <source>
        <dbReference type="ARBA" id="ARBA00013001"/>
    </source>
</evidence>
<evidence type="ECO:0000256" key="7">
    <source>
        <dbReference type="ARBA" id="ARBA00030455"/>
    </source>
</evidence>
<comment type="pathway">
    <text evidence="2">Amino-acid biosynthesis; L-serine biosynthesis; L-serine from 3-phospho-D-glycerate: step 1/3.</text>
</comment>
<dbReference type="SUPFAM" id="SSF55021">
    <property type="entry name" value="ACT-like"/>
    <property type="match status" value="1"/>
</dbReference>
<dbReference type="GO" id="GO:0004617">
    <property type="term" value="F:phosphoglycerate dehydrogenase activity"/>
    <property type="evidence" value="ECO:0007669"/>
    <property type="project" value="UniProtKB-EC"/>
</dbReference>